<dbReference type="InterPro" id="IPR057746">
    <property type="entry name" value="CpnT-like_N"/>
</dbReference>
<dbReference type="EMBL" id="JAGSXH010000045">
    <property type="protein sequence ID" value="MBS2964230.1"/>
    <property type="molecule type" value="Genomic_DNA"/>
</dbReference>
<dbReference type="Gene3D" id="1.10.287.1060">
    <property type="entry name" value="ESAT-6-like"/>
    <property type="match status" value="1"/>
</dbReference>
<organism evidence="2 3">
    <name type="scientific">Actinocrinis puniceicyclus</name>
    <dbReference type="NCBI Taxonomy" id="977794"/>
    <lineage>
        <taxon>Bacteria</taxon>
        <taxon>Bacillati</taxon>
        <taxon>Actinomycetota</taxon>
        <taxon>Actinomycetes</taxon>
        <taxon>Catenulisporales</taxon>
        <taxon>Actinospicaceae</taxon>
        <taxon>Actinocrinis</taxon>
    </lineage>
</organism>
<dbReference type="AlphaFoldDB" id="A0A8J7WRH9"/>
<dbReference type="Pfam" id="PF25547">
    <property type="entry name" value="WXG100_2"/>
    <property type="match status" value="1"/>
</dbReference>
<comment type="caution">
    <text evidence="2">The sequence shown here is derived from an EMBL/GenBank/DDBJ whole genome shotgun (WGS) entry which is preliminary data.</text>
</comment>
<evidence type="ECO:0000259" key="1">
    <source>
        <dbReference type="Pfam" id="PF25547"/>
    </source>
</evidence>
<dbReference type="SUPFAM" id="SSF140453">
    <property type="entry name" value="EsxAB dimer-like"/>
    <property type="match status" value="1"/>
</dbReference>
<name>A0A8J7WRH9_9ACTN</name>
<gene>
    <name evidence="2" type="ORF">KGA66_14315</name>
</gene>
<accession>A0A8J7WRH9</accession>
<reference evidence="2" key="1">
    <citation type="submission" date="2021-04" db="EMBL/GenBank/DDBJ databases">
        <title>Genome based classification of Actinospica acidithermotolerans sp. nov., an actinobacterium isolated from an Indonesian hot spring.</title>
        <authorList>
            <person name="Kusuma A.B."/>
            <person name="Putra K.E."/>
            <person name="Nafisah S."/>
            <person name="Loh J."/>
            <person name="Nouioui I."/>
            <person name="Goodfellow M."/>
        </authorList>
    </citation>
    <scope>NUCLEOTIDE SEQUENCE</scope>
    <source>
        <strain evidence="2">DSM 45618</strain>
    </source>
</reference>
<feature type="domain" description="Outer membrane channel protein CpnT-like N-terminal" evidence="1">
    <location>
        <begin position="59"/>
        <end position="171"/>
    </location>
</feature>
<evidence type="ECO:0000313" key="3">
    <source>
        <dbReference type="Proteomes" id="UP000677913"/>
    </source>
</evidence>
<dbReference type="InterPro" id="IPR036689">
    <property type="entry name" value="ESAT-6-like_sf"/>
</dbReference>
<dbReference type="RefSeq" id="WP_211468596.1">
    <property type="nucleotide sequence ID" value="NZ_JAGSXH010000045.1"/>
</dbReference>
<dbReference type="Proteomes" id="UP000677913">
    <property type="component" value="Unassembled WGS sequence"/>
</dbReference>
<evidence type="ECO:0000313" key="2">
    <source>
        <dbReference type="EMBL" id="MBS2964230.1"/>
    </source>
</evidence>
<keyword evidence="3" id="KW-1185">Reference proteome</keyword>
<sequence>MVAAYDWIHRPLFTINLPIHLPHPVKKAESALNGAIDSAVRGVLEVTGLLSILQEVTGKPESLAQAADVWLEQAHQTKALADEIRQSARPVPEAWQGAASAAFGQHLGRLVSALDAMAGDMGTTAAILNQAAQECQVAEDLIDEIIREAIEFAAATFAAGMVADIVTFGLATIAAGIAEGAEMAAFVARAAEVSTKLAEVLEQLLTELSKLKSLDENASAWKAFREFRSAKSDFRALNLMKRQEYGELASNRVLHYVSKTVESALVEPAMKAAGLEPDPTGGARDILTGSDGLGAIATTIDDATGTGRSAGPYRLPASQLATELDSLTALQPTEHKPVRLE</sequence>
<protein>
    <recommendedName>
        <fullName evidence="1">Outer membrane channel protein CpnT-like N-terminal domain-containing protein</fullName>
    </recommendedName>
</protein>
<proteinExistence type="predicted"/>